<dbReference type="EMBL" id="JBHFPV010000001">
    <property type="protein sequence ID" value="MFH6603065.1"/>
    <property type="molecule type" value="Genomic_DNA"/>
</dbReference>
<proteinExistence type="predicted"/>
<organism evidence="1 2">
    <name type="scientific">Meishania litoralis</name>
    <dbReference type="NCBI Taxonomy" id="3434685"/>
    <lineage>
        <taxon>Bacteria</taxon>
        <taxon>Pseudomonadati</taxon>
        <taxon>Bacteroidota</taxon>
        <taxon>Flavobacteriia</taxon>
        <taxon>Flavobacteriales</taxon>
        <taxon>Flavobacteriaceae</taxon>
        <taxon>Meishania</taxon>
    </lineage>
</organism>
<dbReference type="Proteomes" id="UP001595191">
    <property type="component" value="Unassembled WGS sequence"/>
</dbReference>
<protein>
    <submittedName>
        <fullName evidence="1">Oligosaccharide flippase family protein</fullName>
    </submittedName>
</protein>
<gene>
    <name evidence="1" type="ORF">ACEZ3G_06220</name>
</gene>
<evidence type="ECO:0000313" key="2">
    <source>
        <dbReference type="Proteomes" id="UP001595191"/>
    </source>
</evidence>
<name>A0ACC7LIL2_9FLAO</name>
<comment type="caution">
    <text evidence="1">The sequence shown here is derived from an EMBL/GenBank/DDBJ whole genome shotgun (WGS) entry which is preliminary data.</text>
</comment>
<reference evidence="1" key="1">
    <citation type="submission" date="2024-09" db="EMBL/GenBank/DDBJ databases">
        <authorList>
            <person name="Liu J."/>
        </authorList>
    </citation>
    <scope>NUCLEOTIDE SEQUENCE</scope>
    <source>
        <strain evidence="1">NBU2967</strain>
    </source>
</reference>
<keyword evidence="2" id="KW-1185">Reference proteome</keyword>
<evidence type="ECO:0000313" key="1">
    <source>
        <dbReference type="EMBL" id="MFH6603065.1"/>
    </source>
</evidence>
<accession>A0ACC7LIL2</accession>
<sequence>MPTVSKNIFWSTLTSALQLYTGSVVFIVLAKLMDIEEFGILSFGFSLAALVAIASDFGFSLMIIKDYPQQETGERANYLGNSLMAKLLLSLGSSLIFFVYLFGFYKGDWLLVGGLYTLIAVAQSFVTYLQALLRIENRFHKYTETVAIYALAVTLCVLAYWRFKISLLQLVWALLACRMVQLVWAFFLNRKSLIGFSFDRHKIKALLISSWSFGLHMLLGIFYFMVDTQIISLYLGAEKVALYQSVFRIVLILLMFSDIVSSVLLPYLSFKFYKQEDISQHVSKIFLYLLIIGCSMFLAFTAFDTKILEMLYTREYLSASILVLPFSIVIILRTISALLGNILTISDKQTYRVLTVAVSLVVSLVLNLVFIPRYGILSAAWISVIVHLVLFGMYFYYSKKEIPSMKVFEASNMIIFFTTALIYIAIHVLTNGSYFVIGSGVVFWVVIVYFVMRRDENYTFFKQILGEKGVD</sequence>